<dbReference type="RefSeq" id="WP_090310016.1">
    <property type="nucleotide sequence ID" value="NZ_FNRK01000048.1"/>
</dbReference>
<organism evidence="2 3">
    <name type="scientific">Eubacterium aggregans</name>
    <dbReference type="NCBI Taxonomy" id="81409"/>
    <lineage>
        <taxon>Bacteria</taxon>
        <taxon>Bacillati</taxon>
        <taxon>Bacillota</taxon>
        <taxon>Clostridia</taxon>
        <taxon>Eubacteriales</taxon>
        <taxon>Eubacteriaceae</taxon>
        <taxon>Eubacterium</taxon>
    </lineage>
</organism>
<evidence type="ECO:0008006" key="4">
    <source>
        <dbReference type="Google" id="ProtNLM"/>
    </source>
</evidence>
<dbReference type="Proteomes" id="UP000199394">
    <property type="component" value="Unassembled WGS sequence"/>
</dbReference>
<accession>A0A1H4ELB5</accession>
<feature type="signal peptide" evidence="1">
    <location>
        <begin position="1"/>
        <end position="21"/>
    </location>
</feature>
<name>A0A1H4ELB5_9FIRM</name>
<keyword evidence="1" id="KW-0732">Signal</keyword>
<dbReference type="OrthoDB" id="2056957at2"/>
<dbReference type="STRING" id="81409.SAMN04515656_1482"/>
<dbReference type="AlphaFoldDB" id="A0A1H4ELB5"/>
<sequence length="141" mass="15201">MKKRSLVLALCLLIGMIFLLSGCGDSDGGTTSNDPTVGKWKVAGAEMMGIMVSGEEVGDFVLEFKDSGKGTATIDGSNGNFSWKREDNKVLIDMDGEKLEGSIQDDAILTCDDFMGMGLKVYFVKEGANVDMSQFKTTTFE</sequence>
<reference evidence="2 3" key="1">
    <citation type="submission" date="2016-10" db="EMBL/GenBank/DDBJ databases">
        <authorList>
            <person name="de Groot N.N."/>
        </authorList>
    </citation>
    <scope>NUCLEOTIDE SEQUENCE [LARGE SCALE GENOMIC DNA]</scope>
    <source>
        <strain evidence="2 3">SR12</strain>
    </source>
</reference>
<protein>
    <recommendedName>
        <fullName evidence="4">Lipocalin-like domain-containing protein</fullName>
    </recommendedName>
</protein>
<dbReference type="EMBL" id="FNRK01000048">
    <property type="protein sequence ID" value="SEA85629.1"/>
    <property type="molecule type" value="Genomic_DNA"/>
</dbReference>
<proteinExistence type="predicted"/>
<gene>
    <name evidence="2" type="ORF">SAMN04515656_1482</name>
</gene>
<evidence type="ECO:0000256" key="1">
    <source>
        <dbReference type="SAM" id="SignalP"/>
    </source>
</evidence>
<dbReference type="PROSITE" id="PS51257">
    <property type="entry name" value="PROKAR_LIPOPROTEIN"/>
    <property type="match status" value="1"/>
</dbReference>
<evidence type="ECO:0000313" key="2">
    <source>
        <dbReference type="EMBL" id="SEA85629.1"/>
    </source>
</evidence>
<keyword evidence="3" id="KW-1185">Reference proteome</keyword>
<feature type="chain" id="PRO_5038807033" description="Lipocalin-like domain-containing protein" evidence="1">
    <location>
        <begin position="22"/>
        <end position="141"/>
    </location>
</feature>
<evidence type="ECO:0000313" key="3">
    <source>
        <dbReference type="Proteomes" id="UP000199394"/>
    </source>
</evidence>